<proteinExistence type="predicted"/>
<dbReference type="PANTHER" id="PTHR10098">
    <property type="entry name" value="RAPSYN-RELATED"/>
    <property type="match status" value="1"/>
</dbReference>
<gene>
    <name evidence="3" type="ORF">PCIT_a1319</name>
</gene>
<feature type="repeat" description="TPR" evidence="1">
    <location>
        <begin position="286"/>
        <end position="319"/>
    </location>
</feature>
<dbReference type="PROSITE" id="PS50005">
    <property type="entry name" value="TPR"/>
    <property type="match status" value="1"/>
</dbReference>
<dbReference type="InterPro" id="IPR011990">
    <property type="entry name" value="TPR-like_helical_dom_sf"/>
</dbReference>
<organism evidence="3 4">
    <name type="scientific">Pseudoalteromonas citrea</name>
    <dbReference type="NCBI Taxonomy" id="43655"/>
    <lineage>
        <taxon>Bacteria</taxon>
        <taxon>Pseudomonadati</taxon>
        <taxon>Pseudomonadota</taxon>
        <taxon>Gammaproteobacteria</taxon>
        <taxon>Alteromonadales</taxon>
        <taxon>Pseudoalteromonadaceae</taxon>
        <taxon>Pseudoalteromonas</taxon>
    </lineage>
</organism>
<evidence type="ECO:0000256" key="2">
    <source>
        <dbReference type="SAM" id="Phobius"/>
    </source>
</evidence>
<dbReference type="SMART" id="SM00028">
    <property type="entry name" value="TPR"/>
    <property type="match status" value="6"/>
</dbReference>
<comment type="caution">
    <text evidence="3">The sequence shown here is derived from an EMBL/GenBank/DDBJ whole genome shotgun (WGS) entry which is preliminary data.</text>
</comment>
<protein>
    <recommendedName>
        <fullName evidence="5">MalT-like TPR region domain-containing protein</fullName>
    </recommendedName>
</protein>
<evidence type="ECO:0000313" key="3">
    <source>
        <dbReference type="EMBL" id="KAF7775187.1"/>
    </source>
</evidence>
<accession>A0AAD4AM03</accession>
<keyword evidence="2" id="KW-0812">Transmembrane</keyword>
<sequence>MPFKHVQIYRVIAIAILLFSVVTNSRQGQSDEAVLHKIEAADGTIKVEHIIRYVQSNYRFKTKTSLKLGALALEQLRLNPNTDQASRLRSQLSRAYIYAGDFINAERLANEAQVIAMRNNNIANRILANIVQADIAIRQVNLTQAKDILDTALADALTINHLEHLASVSTLSGKVHKDALQYHISLKHYLNSLDYYTKLSDLAGISVAHQNLASLYRWMGMYDKTLSHQQKALSQALERSDKRALSIIYGNLGTYLKDVKKYQDAIQMHKKSLALKEELKYSFGILQTYNRLGHLYHLIEEYEQSLHYLNLAVTLASKLAIPNKLGSTFLDLGRVHRKMGNFNLAESYLNQSIQLYRGSHVEFRLAEVYLALARLHAKNKTPNKAINDFHHGIDIALRYKREAVLVRLYAGLAKELKLINNYEQALKYTNLQMSSKDLITLRNNQTKVDALLIEFDVAEKQRTIITLTQKNRINTLELENRAFQQKVTVGSLLLASTLLFFLFFLHNKSKKIKIEQTALKQVNDVKERLSLALWGSRDEL</sequence>
<dbReference type="Pfam" id="PF13424">
    <property type="entry name" value="TPR_12"/>
    <property type="match status" value="2"/>
</dbReference>
<dbReference type="SUPFAM" id="SSF48452">
    <property type="entry name" value="TPR-like"/>
    <property type="match status" value="2"/>
</dbReference>
<evidence type="ECO:0008006" key="5">
    <source>
        <dbReference type="Google" id="ProtNLM"/>
    </source>
</evidence>
<evidence type="ECO:0000313" key="4">
    <source>
        <dbReference type="Proteomes" id="UP000016487"/>
    </source>
</evidence>
<feature type="transmembrane region" description="Helical" evidence="2">
    <location>
        <begin position="487"/>
        <end position="505"/>
    </location>
</feature>
<name>A0AAD4AM03_9GAMM</name>
<dbReference type="Proteomes" id="UP000016487">
    <property type="component" value="Unassembled WGS sequence"/>
</dbReference>
<keyword evidence="2" id="KW-0472">Membrane</keyword>
<dbReference type="Gene3D" id="1.25.40.10">
    <property type="entry name" value="Tetratricopeptide repeat domain"/>
    <property type="match status" value="3"/>
</dbReference>
<evidence type="ECO:0000256" key="1">
    <source>
        <dbReference type="PROSITE-ProRule" id="PRU00339"/>
    </source>
</evidence>
<reference evidence="3" key="1">
    <citation type="journal article" date="2012" name="J. Bacteriol.">
        <title>Genome sequences of type strains of seven species of the marine bacterium Pseudoalteromonas.</title>
        <authorList>
            <person name="Xie B.B."/>
            <person name="Shu Y.L."/>
            <person name="Qin Q.L."/>
            <person name="Rong J.C."/>
            <person name="Zhang X.Y."/>
            <person name="Chen X.L."/>
            <person name="Shi M."/>
            <person name="He H.L."/>
            <person name="Zhou B.C."/>
            <person name="Zhang Y.Z."/>
        </authorList>
    </citation>
    <scope>NUCLEOTIDE SEQUENCE</scope>
    <source>
        <strain evidence="3">DSM 8771</strain>
    </source>
</reference>
<dbReference type="AlphaFoldDB" id="A0AAD4AM03"/>
<dbReference type="RefSeq" id="WP_010367949.1">
    <property type="nucleotide sequence ID" value="NZ_AHBZ03000012.1"/>
</dbReference>
<keyword evidence="2" id="KW-1133">Transmembrane helix</keyword>
<dbReference type="EMBL" id="AHBZ03000012">
    <property type="protein sequence ID" value="KAF7775187.1"/>
    <property type="molecule type" value="Genomic_DNA"/>
</dbReference>
<dbReference type="InterPro" id="IPR019734">
    <property type="entry name" value="TPR_rpt"/>
</dbReference>
<reference evidence="3" key="2">
    <citation type="submission" date="2015-03" db="EMBL/GenBank/DDBJ databases">
        <title>Genome sequence of Pseudoalteromonas citrea.</title>
        <authorList>
            <person name="Xie B.-B."/>
            <person name="Rong J.-C."/>
            <person name="Qin Q.-L."/>
            <person name="Zhang Y.-Z."/>
        </authorList>
    </citation>
    <scope>NUCLEOTIDE SEQUENCE</scope>
    <source>
        <strain evidence="3">DSM 8771</strain>
    </source>
</reference>
<keyword evidence="1" id="KW-0802">TPR repeat</keyword>